<reference evidence="1 2" key="1">
    <citation type="submission" date="2019-11" db="EMBL/GenBank/DDBJ databases">
        <title>Identification of a novel strain.</title>
        <authorList>
            <person name="Xu Q."/>
            <person name="Wang G."/>
        </authorList>
    </citation>
    <scope>NUCLEOTIDE SEQUENCE [LARGE SCALE GENOMIC DNA]</scope>
    <source>
        <strain evidence="2">xq</strain>
    </source>
</reference>
<gene>
    <name evidence="1" type="ORF">GIW81_00870</name>
</gene>
<dbReference type="RefSeq" id="WP_154737470.1">
    <property type="nucleotide sequence ID" value="NZ_WMBQ01000001.1"/>
</dbReference>
<name>A0A6I3KFV3_9HYPH</name>
<evidence type="ECO:0000313" key="1">
    <source>
        <dbReference type="EMBL" id="MTD92880.1"/>
    </source>
</evidence>
<proteinExistence type="predicted"/>
<accession>A0A6I3KFV3</accession>
<dbReference type="AlphaFoldDB" id="A0A6I3KFV3"/>
<comment type="caution">
    <text evidence="1">The sequence shown here is derived from an EMBL/GenBank/DDBJ whole genome shotgun (WGS) entry which is preliminary data.</text>
</comment>
<evidence type="ECO:0000313" key="2">
    <source>
        <dbReference type="Proteomes" id="UP000440694"/>
    </source>
</evidence>
<organism evidence="1 2">
    <name type="scientific">Hyphomicrobium album</name>
    <dbReference type="NCBI Taxonomy" id="2665159"/>
    <lineage>
        <taxon>Bacteria</taxon>
        <taxon>Pseudomonadati</taxon>
        <taxon>Pseudomonadota</taxon>
        <taxon>Alphaproteobacteria</taxon>
        <taxon>Hyphomicrobiales</taxon>
        <taxon>Hyphomicrobiaceae</taxon>
        <taxon>Hyphomicrobium</taxon>
    </lineage>
</organism>
<dbReference type="Proteomes" id="UP000440694">
    <property type="component" value="Unassembled WGS sequence"/>
</dbReference>
<dbReference type="EMBL" id="WMBQ01000001">
    <property type="protein sequence ID" value="MTD92880.1"/>
    <property type="molecule type" value="Genomic_DNA"/>
</dbReference>
<sequence>MAIKRPAQSEPQRLRASAQAVNTFVRPEAPLLAPDAAQPTALLRLADSLRNVSPAMARLGESYRAANEEAGESEALGLRLKTETAELTARINSGDIPEGVNRMALDMGHGEDIARQDFEDLRKRYLGESTVTPDSSVSGSNAFDRDTGDVDAWFAGVAREGERRVPKTEAALYGYRKQMDAFRKQLIAEQTAYSEKRTKEANLDAAYKDLYGTAVGSVSSGERDPAKIHANMRDAFDKTRRIHMLTPGETDEAMAVAANSIAVQGIPGNPALGVELVKEIFLGARDGAPPLGGSAKYADIASKTIEQAQKTAGELQRKLNVTLKVDFTEAASTGTLDEKRFIGFTEANSHVFSQAEREGILIQNRNALQTAREKNAKVAEKLQLEAVAQASEQSVNHMLDGAGKAGTLLTIPERTTYTKADGSTATYGRQELIDRGVENKLAELDAWAQAETAKPENKNADIPGMKFDRELDYFKRNPVKHPQWADVLNAGYSSAAPDTLAAANTAPPHLLQAVELYEKLEAKSPGLLERHLNSQGAKDFYQTYRTARTLLRQDERQALHTAALATKGVQDEVQFQPAYDKVETELAKAGSIWPWAQGIENYGEMLTDIRRLGRVLVRGNVNPEAALQAAGEAVRKQYTNINGYMLRTSDRNIESWDANMAAVKLQPRKFEETVLDYLQRYASDQHDPSTLSIRPMTNGVGTWAVIDAVTGFPIESNSGLSPQFSIRDLLQFEKDVQEGNIEEKLKELRRPPKSMAPHNLIRRAFGFEDTDLFEDDAAE</sequence>
<keyword evidence="2" id="KW-1185">Reference proteome</keyword>
<protein>
    <submittedName>
        <fullName evidence="1">Uncharacterized protein</fullName>
    </submittedName>
</protein>